<dbReference type="InterPro" id="IPR050204">
    <property type="entry name" value="AraC_XylS_family_regulators"/>
</dbReference>
<dbReference type="InterPro" id="IPR009057">
    <property type="entry name" value="Homeodomain-like_sf"/>
</dbReference>
<sequence>MAKQRGTTASSESGLKQSGPAVRAGDAPVSVSVDGAVRLATSSVMTNTYAREFAHLFNVDTAHTLTTTSLKTAQLTATHMYSSVHGLGKSTPMPTEDAYILSLQLRHSGGAELWKRGRRVPTEPYAPGSIMLGHLSNEPVANLPDPFECVLFHIPRPAFDELCGLSALPPVGELDDVDRAIDPVLHHLGLALVPAMADPQLAGSLFFDHVAHAMYERLAIAYGRFRGALPPRCRVLSKTQERIAKDLLVADLLVEPPLSEIAIACGLSVRQFVDAFRSTTGMPPFRWLRAYRIERAKELLRRTSFSLAEIGDACGFSDQSHFTRTFAAATGTTPGDWRRACGA</sequence>
<name>A0ABM8NCN3_9BURK</name>
<dbReference type="RefSeq" id="WP_201641136.1">
    <property type="nucleotide sequence ID" value="NZ_CAJHCP010000002.1"/>
</dbReference>
<gene>
    <name evidence="6" type="primary">rhaR_1</name>
    <name evidence="6" type="ORF">LMG28140_00960</name>
</gene>
<evidence type="ECO:0000313" key="7">
    <source>
        <dbReference type="Proteomes" id="UP000598032"/>
    </source>
</evidence>
<evidence type="ECO:0000256" key="1">
    <source>
        <dbReference type="ARBA" id="ARBA00023015"/>
    </source>
</evidence>
<feature type="compositionally biased region" description="Polar residues" evidence="4">
    <location>
        <begin position="1"/>
        <end position="16"/>
    </location>
</feature>
<keyword evidence="3" id="KW-0804">Transcription</keyword>
<reference evidence="6 7" key="1">
    <citation type="submission" date="2020-10" db="EMBL/GenBank/DDBJ databases">
        <authorList>
            <person name="Peeters C."/>
        </authorList>
    </citation>
    <scope>NUCLEOTIDE SEQUENCE [LARGE SCALE GENOMIC DNA]</scope>
    <source>
        <strain evidence="6 7">LMG 28140</strain>
    </source>
</reference>
<keyword evidence="1" id="KW-0805">Transcription regulation</keyword>
<keyword evidence="7" id="KW-1185">Reference proteome</keyword>
<dbReference type="SMART" id="SM00342">
    <property type="entry name" value="HTH_ARAC"/>
    <property type="match status" value="1"/>
</dbReference>
<dbReference type="SUPFAM" id="SSF46689">
    <property type="entry name" value="Homeodomain-like"/>
    <property type="match status" value="2"/>
</dbReference>
<evidence type="ECO:0000313" key="6">
    <source>
        <dbReference type="EMBL" id="CAD6517592.1"/>
    </source>
</evidence>
<dbReference type="InterPro" id="IPR018062">
    <property type="entry name" value="HTH_AraC-typ_CS"/>
</dbReference>
<proteinExistence type="predicted"/>
<dbReference type="PANTHER" id="PTHR46796">
    <property type="entry name" value="HTH-TYPE TRANSCRIPTIONAL ACTIVATOR RHAS-RELATED"/>
    <property type="match status" value="1"/>
</dbReference>
<dbReference type="EMBL" id="CAJHCP010000002">
    <property type="protein sequence ID" value="CAD6517592.1"/>
    <property type="molecule type" value="Genomic_DNA"/>
</dbReference>
<organism evidence="6 7">
    <name type="scientific">Paraburkholderia metrosideri</name>
    <dbReference type="NCBI Taxonomy" id="580937"/>
    <lineage>
        <taxon>Bacteria</taxon>
        <taxon>Pseudomonadati</taxon>
        <taxon>Pseudomonadota</taxon>
        <taxon>Betaproteobacteria</taxon>
        <taxon>Burkholderiales</taxon>
        <taxon>Burkholderiaceae</taxon>
        <taxon>Paraburkholderia</taxon>
    </lineage>
</organism>
<comment type="caution">
    <text evidence="6">The sequence shown here is derived from an EMBL/GenBank/DDBJ whole genome shotgun (WGS) entry which is preliminary data.</text>
</comment>
<dbReference type="Gene3D" id="1.10.10.60">
    <property type="entry name" value="Homeodomain-like"/>
    <property type="match status" value="2"/>
</dbReference>
<evidence type="ECO:0000256" key="2">
    <source>
        <dbReference type="ARBA" id="ARBA00023125"/>
    </source>
</evidence>
<feature type="region of interest" description="Disordered" evidence="4">
    <location>
        <begin position="1"/>
        <end position="27"/>
    </location>
</feature>
<dbReference type="Pfam" id="PF12833">
    <property type="entry name" value="HTH_18"/>
    <property type="match status" value="1"/>
</dbReference>
<dbReference type="PROSITE" id="PS00041">
    <property type="entry name" value="HTH_ARAC_FAMILY_1"/>
    <property type="match status" value="1"/>
</dbReference>
<dbReference type="InterPro" id="IPR018060">
    <property type="entry name" value="HTH_AraC"/>
</dbReference>
<evidence type="ECO:0000256" key="4">
    <source>
        <dbReference type="SAM" id="MobiDB-lite"/>
    </source>
</evidence>
<dbReference type="PROSITE" id="PS01124">
    <property type="entry name" value="HTH_ARAC_FAMILY_2"/>
    <property type="match status" value="1"/>
</dbReference>
<evidence type="ECO:0000256" key="3">
    <source>
        <dbReference type="ARBA" id="ARBA00023163"/>
    </source>
</evidence>
<dbReference type="Proteomes" id="UP000598032">
    <property type="component" value="Unassembled WGS sequence"/>
</dbReference>
<feature type="domain" description="HTH araC/xylS-type" evidence="5">
    <location>
        <begin position="242"/>
        <end position="340"/>
    </location>
</feature>
<accession>A0ABM8NCN3</accession>
<keyword evidence="2" id="KW-0238">DNA-binding</keyword>
<evidence type="ECO:0000259" key="5">
    <source>
        <dbReference type="PROSITE" id="PS01124"/>
    </source>
</evidence>
<dbReference type="PANTHER" id="PTHR46796:SF14">
    <property type="entry name" value="TRANSCRIPTIONAL REGULATORY PROTEIN"/>
    <property type="match status" value="1"/>
</dbReference>
<protein>
    <submittedName>
        <fullName evidence="6">HTH-type transcriptional activator RhaR</fullName>
    </submittedName>
</protein>